<keyword evidence="2" id="KW-0732">Signal</keyword>
<dbReference type="Proteomes" id="UP001589747">
    <property type="component" value="Unassembled WGS sequence"/>
</dbReference>
<dbReference type="PANTHER" id="PTHR43308">
    <property type="entry name" value="OUTER MEMBRANE PROTEIN ALPHA-RELATED"/>
    <property type="match status" value="1"/>
</dbReference>
<name>A0ABV5KX36_9BACL</name>
<feature type="chain" id="PRO_5047066195" evidence="2">
    <location>
        <begin position="28"/>
        <end position="514"/>
    </location>
</feature>
<dbReference type="InterPro" id="IPR001119">
    <property type="entry name" value="SLH_dom"/>
</dbReference>
<feature type="signal peptide" evidence="2">
    <location>
        <begin position="1"/>
        <end position="27"/>
    </location>
</feature>
<comment type="caution">
    <text evidence="4">The sequence shown here is derived from an EMBL/GenBank/DDBJ whole genome shotgun (WGS) entry which is preliminary data.</text>
</comment>
<dbReference type="Pfam" id="PF00395">
    <property type="entry name" value="SLH"/>
    <property type="match status" value="3"/>
</dbReference>
<organism evidence="4 5">
    <name type="scientific">Paenibacillus aurantiacus</name>
    <dbReference type="NCBI Taxonomy" id="1936118"/>
    <lineage>
        <taxon>Bacteria</taxon>
        <taxon>Bacillati</taxon>
        <taxon>Bacillota</taxon>
        <taxon>Bacilli</taxon>
        <taxon>Bacillales</taxon>
        <taxon>Paenibacillaceae</taxon>
        <taxon>Paenibacillus</taxon>
    </lineage>
</organism>
<reference evidence="4 5" key="1">
    <citation type="submission" date="2024-09" db="EMBL/GenBank/DDBJ databases">
        <authorList>
            <person name="Sun Q."/>
            <person name="Mori K."/>
        </authorList>
    </citation>
    <scope>NUCLEOTIDE SEQUENCE [LARGE SCALE GENOMIC DNA]</scope>
    <source>
        <strain evidence="4 5">TISTR 2452</strain>
    </source>
</reference>
<evidence type="ECO:0000256" key="1">
    <source>
        <dbReference type="SAM" id="MobiDB-lite"/>
    </source>
</evidence>
<feature type="domain" description="SLH" evidence="3">
    <location>
        <begin position="456"/>
        <end position="514"/>
    </location>
</feature>
<dbReference type="EMBL" id="JBHMDO010000035">
    <property type="protein sequence ID" value="MFB9328788.1"/>
    <property type="molecule type" value="Genomic_DNA"/>
</dbReference>
<dbReference type="PROSITE" id="PS51272">
    <property type="entry name" value="SLH"/>
    <property type="match status" value="3"/>
</dbReference>
<feature type="region of interest" description="Disordered" evidence="1">
    <location>
        <begin position="121"/>
        <end position="143"/>
    </location>
</feature>
<proteinExistence type="predicted"/>
<evidence type="ECO:0000313" key="5">
    <source>
        <dbReference type="Proteomes" id="UP001589747"/>
    </source>
</evidence>
<keyword evidence="5" id="KW-1185">Reference proteome</keyword>
<feature type="domain" description="SLH" evidence="3">
    <location>
        <begin position="330"/>
        <end position="388"/>
    </location>
</feature>
<feature type="domain" description="SLH" evidence="3">
    <location>
        <begin position="389"/>
        <end position="452"/>
    </location>
</feature>
<feature type="compositionally biased region" description="Pro residues" evidence="1">
    <location>
        <begin position="127"/>
        <end position="140"/>
    </location>
</feature>
<dbReference type="PANTHER" id="PTHR43308:SF5">
    <property type="entry name" value="S-LAYER PROTEIN _ PEPTIDOGLYCAN ENDO-BETA-N-ACETYLGLUCOSAMINIDASE"/>
    <property type="match status" value="1"/>
</dbReference>
<protein>
    <submittedName>
        <fullName evidence="4">S-layer homology domain-containing protein</fullName>
    </submittedName>
</protein>
<evidence type="ECO:0000256" key="2">
    <source>
        <dbReference type="SAM" id="SignalP"/>
    </source>
</evidence>
<gene>
    <name evidence="4" type="ORF">ACFFSY_22865</name>
</gene>
<dbReference type="RefSeq" id="WP_377498445.1">
    <property type="nucleotide sequence ID" value="NZ_JBHMDO010000035.1"/>
</dbReference>
<accession>A0ABV5KX36</accession>
<evidence type="ECO:0000313" key="4">
    <source>
        <dbReference type="EMBL" id="MFB9328788.1"/>
    </source>
</evidence>
<sequence>MRSKAIVRTALALTLALPVAAPAAAYADTAVTAATVTTIDAISNPTTGASVTISGTTNAAEVIVKVISPDRTVLFYDVAVPTGGRYSVSFKLPTTASAGNQYQVVAGLGTAVVTSTFTVQSSGGGYTPPPTNGTTPPPPAAGGGKAEFKLTDIGAPVSGVATLDASKASIDGAQIVLPIGASQTVGSNALAIKLSSGTVTIPSEVLSALASLAGSDAKATISFGVKQLSNSEAAAAISKAQGSGVQMAPQGQVLELTLGVVLADGSSKPLTAFAKPIKLQLQLAAGADADLSGIYYIASNGTAEYIGGTVQGAAITAEVSHFSQYGIFSYTKNYADLPAAHWAMRAVQELTAKHVVEGVAADKFGPNAAVTRAEFLTMVVRQFKLEASGPAPFSDIQTGSWYADAVAAAYASGMVEGTGTGKFEPNKTITREEMAVMIARVHEKQGGQATGGQVQLSAFADAASISKWALEDVETAVKSGLMNGSKDGRFAPRNQASRAEAAQVLYNLLHKTEA</sequence>
<evidence type="ECO:0000259" key="3">
    <source>
        <dbReference type="PROSITE" id="PS51272"/>
    </source>
</evidence>
<dbReference type="InterPro" id="IPR051465">
    <property type="entry name" value="Cell_Envelope_Struct_Comp"/>
</dbReference>